<dbReference type="Pfam" id="PF06995">
    <property type="entry name" value="Phage_P2_GpU"/>
    <property type="match status" value="1"/>
</dbReference>
<name>A0AA95GQL1_9GAMM</name>
<accession>A0AA95GQL1</accession>
<evidence type="ECO:0000313" key="2">
    <source>
        <dbReference type="Proteomes" id="UP001177595"/>
    </source>
</evidence>
<proteinExistence type="predicted"/>
<dbReference type="RefSeq" id="WP_280624594.1">
    <property type="nucleotide sequence ID" value="NZ_CP123504.1"/>
</dbReference>
<dbReference type="AlphaFoldDB" id="A0AA95GQL1"/>
<dbReference type="Proteomes" id="UP001177595">
    <property type="component" value="Chromosome"/>
</dbReference>
<protein>
    <submittedName>
        <fullName evidence="1">Phage tail protein</fullName>
    </submittedName>
</protein>
<reference evidence="1" key="1">
    <citation type="submission" date="2023-04" db="EMBL/GenBank/DDBJ databases">
        <title>Genome dynamics across the evolutionary transition to endosymbiosis.</title>
        <authorList>
            <person name="Siozios S."/>
            <person name="Nadal-Jimenez P."/>
            <person name="Azagi T."/>
            <person name="Sprong H."/>
            <person name="Frost C.L."/>
            <person name="Parratt S.R."/>
            <person name="Taylor G."/>
            <person name="Brettell L."/>
            <person name="Lew K.C."/>
            <person name="Croft L."/>
            <person name="King K.C."/>
            <person name="Brockhurst M.A."/>
            <person name="Hypsa V."/>
            <person name="Novakova E."/>
            <person name="Darby A.C."/>
            <person name="Hurst G.D.D."/>
        </authorList>
    </citation>
    <scope>NUCLEOTIDE SEQUENCE</scope>
    <source>
        <strain evidence="1">APv</strain>
    </source>
</reference>
<organism evidence="1 2">
    <name type="scientific">Arsenophonus nasoniae</name>
    <name type="common">son-killer infecting Nasonia vitripennis</name>
    <dbReference type="NCBI Taxonomy" id="638"/>
    <lineage>
        <taxon>Bacteria</taxon>
        <taxon>Pseudomonadati</taxon>
        <taxon>Pseudomonadota</taxon>
        <taxon>Gammaproteobacteria</taxon>
        <taxon>Enterobacterales</taxon>
        <taxon>Morganellaceae</taxon>
        <taxon>Arsenophonus</taxon>
    </lineage>
</organism>
<dbReference type="EMBL" id="CP123504">
    <property type="protein sequence ID" value="WGM01009.1"/>
    <property type="molecule type" value="Genomic_DNA"/>
</dbReference>
<sequence>MFAVLGDIPFQLGTSFDALDGTFGNDFAEQARIGHKPGLQFTGAKLDEYHLTLVLHQRYCDPAREWQRLQAASRAHQAQAFVLGNGDYKGWFVITDLSLSTQLCSAQGSAQALSVEVTLREYTGDPQKPLRPPAVKGGLPNLNQTRQAALPASGLGQTLRQAVGFARQAQSALQAVSSVIRVARQMKSNPVAALTRVPGVLTSLGDVAAPLAQSQPWLRQLTDTLPDAIPLLRASGEAATMIDHAQATLRGLTPGESQQLPGALDTVAGLVGNAVTVYQHQSAPLSRLASRIISRRG</sequence>
<dbReference type="InterPro" id="IPR009734">
    <property type="entry name" value="Myoviridae_GpU"/>
</dbReference>
<gene>
    <name evidence="1" type="ORF">QE210_14340</name>
</gene>
<evidence type="ECO:0000313" key="1">
    <source>
        <dbReference type="EMBL" id="WGM01009.1"/>
    </source>
</evidence>